<gene>
    <name evidence="1" type="ORF">J5N97_018883</name>
</gene>
<reference evidence="1" key="1">
    <citation type="submission" date="2021-03" db="EMBL/GenBank/DDBJ databases">
        <authorList>
            <person name="Li Z."/>
            <person name="Yang C."/>
        </authorList>
    </citation>
    <scope>NUCLEOTIDE SEQUENCE</scope>
    <source>
        <strain evidence="1">Dzin_1.0</strain>
        <tissue evidence="1">Leaf</tissue>
    </source>
</reference>
<dbReference type="EMBL" id="JAGGNH010000005">
    <property type="protein sequence ID" value="KAJ0970924.1"/>
    <property type="molecule type" value="Genomic_DNA"/>
</dbReference>
<dbReference type="PANTHER" id="PTHR43550">
    <property type="entry name" value="3-KETODIHYDROSPHINGOSINE REDUCTASE"/>
    <property type="match status" value="1"/>
</dbReference>
<dbReference type="InterPro" id="IPR002347">
    <property type="entry name" value="SDR_fam"/>
</dbReference>
<accession>A0A9D5HBX3</accession>
<dbReference type="GO" id="GO:0005789">
    <property type="term" value="C:endoplasmic reticulum membrane"/>
    <property type="evidence" value="ECO:0007669"/>
    <property type="project" value="TreeGrafter"/>
</dbReference>
<evidence type="ECO:0000313" key="2">
    <source>
        <dbReference type="Proteomes" id="UP001085076"/>
    </source>
</evidence>
<dbReference type="AlphaFoldDB" id="A0A9D5HBX3"/>
<dbReference type="SUPFAM" id="SSF51735">
    <property type="entry name" value="NAD(P)-binding Rossmann-fold domains"/>
    <property type="match status" value="1"/>
</dbReference>
<proteinExistence type="predicted"/>
<comment type="caution">
    <text evidence="1">The sequence shown here is derived from an EMBL/GenBank/DDBJ whole genome shotgun (WGS) entry which is preliminary data.</text>
</comment>
<dbReference type="InterPro" id="IPR036291">
    <property type="entry name" value="NAD(P)-bd_dom_sf"/>
</dbReference>
<evidence type="ECO:0000313" key="1">
    <source>
        <dbReference type="EMBL" id="KAJ0970924.1"/>
    </source>
</evidence>
<dbReference type="Gene3D" id="3.40.50.720">
    <property type="entry name" value="NAD(P)-binding Rossmann-like Domain"/>
    <property type="match status" value="1"/>
</dbReference>
<dbReference type="GO" id="GO:0047560">
    <property type="term" value="F:3-dehydrosphinganine reductase activity"/>
    <property type="evidence" value="ECO:0007669"/>
    <property type="project" value="TreeGrafter"/>
</dbReference>
<dbReference type="PANTHER" id="PTHR43550:SF3">
    <property type="entry name" value="3-KETODIHYDROSPHINGOSINE REDUCTASE"/>
    <property type="match status" value="1"/>
</dbReference>
<dbReference type="Pfam" id="PF00106">
    <property type="entry name" value="adh_short"/>
    <property type="match status" value="1"/>
</dbReference>
<organism evidence="1 2">
    <name type="scientific">Dioscorea zingiberensis</name>
    <dbReference type="NCBI Taxonomy" id="325984"/>
    <lineage>
        <taxon>Eukaryota</taxon>
        <taxon>Viridiplantae</taxon>
        <taxon>Streptophyta</taxon>
        <taxon>Embryophyta</taxon>
        <taxon>Tracheophyta</taxon>
        <taxon>Spermatophyta</taxon>
        <taxon>Magnoliopsida</taxon>
        <taxon>Liliopsida</taxon>
        <taxon>Dioscoreales</taxon>
        <taxon>Dioscoreaceae</taxon>
        <taxon>Dioscorea</taxon>
    </lineage>
</organism>
<protein>
    <submittedName>
        <fullName evidence="1">Uncharacterized protein</fullName>
    </submittedName>
</protein>
<sequence length="347" mass="37880">MASPCLLVLLLILILLLPLLLLWPRPAKVQLKDRHVFGGSSGIGLAMALQAASEGARISILARSHAKLESARDAILQATGSGVTILSVDVQDFRWSVSQVIGEISPIDVLVANHGIFLPQELELQDLEEIRFQVEVNLMGTFHLIKAAMPGMKQNAKNTGLQASITIMSSQAGQVLKLRNFVCSLWVFMDMGHTPRASMGLAEALRHEVVLDNINVSLIFPPNTDTPGLAEEHKRRPELTNMIAASSGCMKADEVAAKALNGIKTGTFIVPCNFEGVMLAIATAGFSPQNSYIGAFVEVIGAGFMRFVGLCFQWNWFRIIEKFYAEKNSKFDILLLNHIPSLLKCKA</sequence>
<name>A0A9D5HBX3_9LILI</name>
<dbReference type="OrthoDB" id="37659at2759"/>
<dbReference type="GO" id="GO:0006666">
    <property type="term" value="P:3-keto-sphinganine metabolic process"/>
    <property type="evidence" value="ECO:0007669"/>
    <property type="project" value="TreeGrafter"/>
</dbReference>
<dbReference type="GO" id="GO:0030148">
    <property type="term" value="P:sphingolipid biosynthetic process"/>
    <property type="evidence" value="ECO:0007669"/>
    <property type="project" value="TreeGrafter"/>
</dbReference>
<keyword evidence="2" id="KW-1185">Reference proteome</keyword>
<reference evidence="1" key="2">
    <citation type="journal article" date="2022" name="Hortic Res">
        <title>The genome of Dioscorea zingiberensis sheds light on the biosynthesis, origin and evolution of the medicinally important diosgenin saponins.</title>
        <authorList>
            <person name="Li Y."/>
            <person name="Tan C."/>
            <person name="Li Z."/>
            <person name="Guo J."/>
            <person name="Li S."/>
            <person name="Chen X."/>
            <person name="Wang C."/>
            <person name="Dai X."/>
            <person name="Yang H."/>
            <person name="Song W."/>
            <person name="Hou L."/>
            <person name="Xu J."/>
            <person name="Tong Z."/>
            <person name="Xu A."/>
            <person name="Yuan X."/>
            <person name="Wang W."/>
            <person name="Yang Q."/>
            <person name="Chen L."/>
            <person name="Sun Z."/>
            <person name="Wang K."/>
            <person name="Pan B."/>
            <person name="Chen J."/>
            <person name="Bao Y."/>
            <person name="Liu F."/>
            <person name="Qi X."/>
            <person name="Gang D.R."/>
            <person name="Wen J."/>
            <person name="Li J."/>
        </authorList>
    </citation>
    <scope>NUCLEOTIDE SEQUENCE</scope>
    <source>
        <strain evidence="1">Dzin_1.0</strain>
    </source>
</reference>
<dbReference type="Proteomes" id="UP001085076">
    <property type="component" value="Miscellaneous, Linkage group lg05"/>
</dbReference>